<gene>
    <name evidence="4" type="ordered locus">Vdis_0817</name>
</gene>
<keyword evidence="5" id="KW-1185">Reference proteome</keyword>
<dbReference type="Pfam" id="PF01266">
    <property type="entry name" value="DAO"/>
    <property type="match status" value="1"/>
</dbReference>
<dbReference type="GO" id="GO:0005737">
    <property type="term" value="C:cytoplasm"/>
    <property type="evidence" value="ECO:0007669"/>
    <property type="project" value="TreeGrafter"/>
</dbReference>
<dbReference type="PANTHER" id="PTHR13847:SF287">
    <property type="entry name" value="FAD-DEPENDENT OXIDOREDUCTASE DOMAIN-CONTAINING PROTEIN 1"/>
    <property type="match status" value="1"/>
</dbReference>
<dbReference type="EMBL" id="CP002100">
    <property type="protein sequence ID" value="ADN50209.1"/>
    <property type="molecule type" value="Genomic_DNA"/>
</dbReference>
<dbReference type="GO" id="GO:0016491">
    <property type="term" value="F:oxidoreductase activity"/>
    <property type="evidence" value="ECO:0007669"/>
    <property type="project" value="UniProtKB-KW"/>
</dbReference>
<evidence type="ECO:0000313" key="5">
    <source>
        <dbReference type="Proteomes" id="UP000006681"/>
    </source>
</evidence>
<dbReference type="OrthoDB" id="168391at2157"/>
<keyword evidence="1" id="KW-0560">Oxidoreductase</keyword>
<dbReference type="SUPFAM" id="SSF51905">
    <property type="entry name" value="FAD/NAD(P)-binding domain"/>
    <property type="match status" value="1"/>
</dbReference>
<sequence length="389" mass="43664">MSEGRGLISLTADAVVVGAGIVGLAVAYYLARRGFSVVVLEKDYVGSGSSTRNAGRYRVHFGNKENTEFAIRAIRKLESLSGELGWNGIFERQGYLWLVRRKEVLENYERLNEELWRPMGVPVQILTVEELKDRFPYINTQGLIGAVYGPQDGAFHHDYLVMGYYERALDLGVRVYEYSEVKSISVENGRVTSVSSSDVFVRTKNVVFAAGAWTGDVMKRTLNIDVPIKPVRREIGITEPVKPIINTYIIDTETNLYLGQTMRGEILGSIELEGGEGFLPYGNTLTWLTAWAREAVRLVPSLRRIRVMRVWSGYYEMTPDHSHVMGRLSTWPEGVYVLSGFSGHGFMFGPYAAELLANYIANGVIDPIMKPFLPDRFVTGNLIKELLVI</sequence>
<dbReference type="InterPro" id="IPR006076">
    <property type="entry name" value="FAD-dep_OxRdtase"/>
</dbReference>
<keyword evidence="2" id="KW-0812">Transmembrane</keyword>
<proteinExistence type="predicted"/>
<dbReference type="HOGENOM" id="CLU_007884_4_1_2"/>
<evidence type="ECO:0000256" key="1">
    <source>
        <dbReference type="ARBA" id="ARBA00023002"/>
    </source>
</evidence>
<dbReference type="AlphaFoldDB" id="E1QNW3"/>
<reference evidence="5" key="2">
    <citation type="journal article" date="2010" name="Stand. Genomic Sci.">
        <title>Complete genome sequence of Vulcanisaeta distributa type strain (IC-017T).</title>
        <authorList>
            <person name="Mavromatis K."/>
            <person name="Sikorski J."/>
            <person name="Pabst E."/>
            <person name="Teshima H."/>
            <person name="Lapidus A."/>
            <person name="Lucas S."/>
            <person name="Nolan M."/>
            <person name="Glavina Del Rio T."/>
            <person name="Cheng J."/>
            <person name="Bruce D."/>
            <person name="Goodwin L."/>
            <person name="Pitluck S."/>
            <person name="Liolios K."/>
            <person name="Ivanova N."/>
            <person name="Mikhailova N."/>
            <person name="Pati A."/>
            <person name="Chen A."/>
            <person name="Palaniappan K."/>
            <person name="Land M."/>
            <person name="Hauser L."/>
            <person name="Chang Y."/>
            <person name="Jeffries C."/>
            <person name="Rohde M."/>
            <person name="Spring S."/>
            <person name="Goker M."/>
            <person name="Wirth R."/>
            <person name="Woyke T."/>
            <person name="Bristow J."/>
            <person name="Eisen J."/>
            <person name="Markowitz V."/>
            <person name="Hugenholtz P."/>
            <person name="Klenk H."/>
            <person name="Kyrpides N."/>
        </authorList>
    </citation>
    <scope>NUCLEOTIDE SEQUENCE [LARGE SCALE GENOMIC DNA]</scope>
    <source>
        <strain evidence="5">DSM 14429 / JCM 11212 / NBRC 100878 / IC-017</strain>
    </source>
</reference>
<feature type="transmembrane region" description="Helical" evidence="2">
    <location>
        <begin position="7"/>
        <end position="31"/>
    </location>
</feature>
<accession>E1QNW3</accession>
<keyword evidence="2" id="KW-0472">Membrane</keyword>
<keyword evidence="2" id="KW-1133">Transmembrane helix</keyword>
<dbReference type="PANTHER" id="PTHR13847">
    <property type="entry name" value="SARCOSINE DEHYDROGENASE-RELATED"/>
    <property type="match status" value="1"/>
</dbReference>
<dbReference type="InterPro" id="IPR036188">
    <property type="entry name" value="FAD/NAD-bd_sf"/>
</dbReference>
<dbReference type="KEGG" id="vdi:Vdis_0817"/>
<dbReference type="RefSeq" id="WP_013335934.1">
    <property type="nucleotide sequence ID" value="NC_014537.1"/>
</dbReference>
<evidence type="ECO:0000256" key="2">
    <source>
        <dbReference type="SAM" id="Phobius"/>
    </source>
</evidence>
<evidence type="ECO:0000313" key="4">
    <source>
        <dbReference type="EMBL" id="ADN50209.1"/>
    </source>
</evidence>
<dbReference type="STRING" id="572478.Vdis_0817"/>
<organism evidence="4 5">
    <name type="scientific">Vulcanisaeta distributa (strain DSM 14429 / JCM 11212 / NBRC 100878 / IC-017)</name>
    <dbReference type="NCBI Taxonomy" id="572478"/>
    <lineage>
        <taxon>Archaea</taxon>
        <taxon>Thermoproteota</taxon>
        <taxon>Thermoprotei</taxon>
        <taxon>Thermoproteales</taxon>
        <taxon>Thermoproteaceae</taxon>
        <taxon>Vulcanisaeta</taxon>
    </lineage>
</organism>
<evidence type="ECO:0000259" key="3">
    <source>
        <dbReference type="Pfam" id="PF01266"/>
    </source>
</evidence>
<reference evidence="4 5" key="1">
    <citation type="journal article" date="2010" name="Stand. Genomic Sci.">
        <title>Complete genome sequence of Vulcanisaeta distributa type strain (IC-017).</title>
        <authorList>
            <person name="Mavromatis K."/>
            <person name="Sikorski J."/>
            <person name="Pabst E."/>
            <person name="Teshima H."/>
            <person name="Lapidus A."/>
            <person name="Lucas S."/>
            <person name="Nolan M."/>
            <person name="Glavina Del Rio T."/>
            <person name="Cheng J.F."/>
            <person name="Bruce D."/>
            <person name="Goodwin L."/>
            <person name="Pitluck S."/>
            <person name="Liolios K."/>
            <person name="Ivanova N."/>
            <person name="Mikhailova N."/>
            <person name="Pati A."/>
            <person name="Chen A."/>
            <person name="Palaniappan K."/>
            <person name="Land M."/>
            <person name="Hauser L."/>
            <person name="Chang Y.J."/>
            <person name="Jeffries C.D."/>
            <person name="Rohde M."/>
            <person name="Spring S."/>
            <person name="Goker M."/>
            <person name="Wirth R."/>
            <person name="Woyke T."/>
            <person name="Bristow J."/>
            <person name="Eisen J.A."/>
            <person name="Markowitz V."/>
            <person name="Hugenholtz P."/>
            <person name="Klenk H.P."/>
            <person name="Kyrpides N.C."/>
        </authorList>
    </citation>
    <scope>NUCLEOTIDE SEQUENCE [LARGE SCALE GENOMIC DNA]</scope>
    <source>
        <strain evidence="5">DSM 14429 / JCM 11212 / NBRC 100878 / IC-017</strain>
    </source>
</reference>
<dbReference type="Gene3D" id="3.50.50.60">
    <property type="entry name" value="FAD/NAD(P)-binding domain"/>
    <property type="match status" value="1"/>
</dbReference>
<name>E1QNW3_VULDI</name>
<dbReference type="Proteomes" id="UP000006681">
    <property type="component" value="Chromosome"/>
</dbReference>
<dbReference type="GeneID" id="9751746"/>
<dbReference type="eggNOG" id="arCOG00755">
    <property type="taxonomic scope" value="Archaea"/>
</dbReference>
<dbReference type="Gene3D" id="3.30.9.10">
    <property type="entry name" value="D-Amino Acid Oxidase, subunit A, domain 2"/>
    <property type="match status" value="1"/>
</dbReference>
<protein>
    <submittedName>
        <fullName evidence="4">FAD dependent oxidoreductase</fullName>
    </submittedName>
</protein>
<feature type="domain" description="FAD dependent oxidoreductase" evidence="3">
    <location>
        <begin position="13"/>
        <end position="358"/>
    </location>
</feature>